<evidence type="ECO:0000256" key="5">
    <source>
        <dbReference type="ARBA" id="ARBA00022747"/>
    </source>
</evidence>
<dbReference type="Pfam" id="PF12008">
    <property type="entry name" value="EcoR124_C"/>
    <property type="match status" value="1"/>
</dbReference>
<dbReference type="RefSeq" id="WP_066749983.1">
    <property type="nucleotide sequence ID" value="NZ_LXEN01000097.1"/>
</dbReference>
<dbReference type="InterPro" id="IPR027417">
    <property type="entry name" value="P-loop_NTPase"/>
</dbReference>
<keyword evidence="13" id="KW-1185">Reference proteome</keyword>
<dbReference type="Proteomes" id="UP000094023">
    <property type="component" value="Unassembled WGS sequence"/>
</dbReference>
<dbReference type="CDD" id="cd18030">
    <property type="entry name" value="DEXHc_RE_I_HsdR"/>
    <property type="match status" value="1"/>
</dbReference>
<dbReference type="CDD" id="cd22332">
    <property type="entry name" value="HsdR_N"/>
    <property type="match status" value="1"/>
</dbReference>
<dbReference type="PATRIC" id="fig|1354337.4.peg.2045"/>
<comment type="similarity">
    <text evidence="2 10">Belongs to the HsdR family.</text>
</comment>
<keyword evidence="6" id="KW-0255">Endonuclease</keyword>
<evidence type="ECO:0000256" key="10">
    <source>
        <dbReference type="RuleBase" id="RU364115"/>
    </source>
</evidence>
<evidence type="ECO:0000256" key="1">
    <source>
        <dbReference type="ARBA" id="ARBA00000851"/>
    </source>
</evidence>
<dbReference type="Gene3D" id="3.90.1570.50">
    <property type="match status" value="1"/>
</dbReference>
<gene>
    <name evidence="12" type="ORF">M983_1998</name>
</gene>
<dbReference type="SMART" id="SM00487">
    <property type="entry name" value="DEXDc"/>
    <property type="match status" value="1"/>
</dbReference>
<comment type="caution">
    <text evidence="12">The sequence shown here is derived from an EMBL/GenBank/DDBJ whole genome shotgun (WGS) entry which is preliminary data.</text>
</comment>
<dbReference type="CDD" id="cd18800">
    <property type="entry name" value="SF2_C_EcoR124I-like"/>
    <property type="match status" value="1"/>
</dbReference>
<dbReference type="InterPro" id="IPR022625">
    <property type="entry name" value="TypeI_RM_Rsu_C"/>
</dbReference>
<organism evidence="12 13">
    <name type="scientific">Proteus myxofaciens ATCC 19692</name>
    <dbReference type="NCBI Taxonomy" id="1354337"/>
    <lineage>
        <taxon>Bacteria</taxon>
        <taxon>Pseudomonadati</taxon>
        <taxon>Pseudomonadota</taxon>
        <taxon>Gammaproteobacteria</taxon>
        <taxon>Enterobacterales</taxon>
        <taxon>Morganellaceae</taxon>
        <taxon>Proteus</taxon>
    </lineage>
</organism>
<dbReference type="Pfam" id="PF22679">
    <property type="entry name" value="T1R_D3-like"/>
    <property type="match status" value="1"/>
</dbReference>
<dbReference type="InterPro" id="IPR014001">
    <property type="entry name" value="Helicase_ATP-bd"/>
</dbReference>
<dbReference type="EC" id="3.1.21.3" evidence="10"/>
<dbReference type="Pfam" id="PF04313">
    <property type="entry name" value="HSDR_N"/>
    <property type="match status" value="1"/>
</dbReference>
<evidence type="ECO:0000313" key="12">
    <source>
        <dbReference type="EMBL" id="OAT26893.1"/>
    </source>
</evidence>
<comment type="function">
    <text evidence="10">Subunit R is required for both nuclease and ATPase activities, but not for modification.</text>
</comment>
<dbReference type="OrthoDB" id="9758243at2"/>
<evidence type="ECO:0000256" key="7">
    <source>
        <dbReference type="ARBA" id="ARBA00022801"/>
    </source>
</evidence>
<dbReference type="PROSITE" id="PS51192">
    <property type="entry name" value="HELICASE_ATP_BIND_1"/>
    <property type="match status" value="1"/>
</dbReference>
<dbReference type="EMBL" id="LXEN01000097">
    <property type="protein sequence ID" value="OAT26893.1"/>
    <property type="molecule type" value="Genomic_DNA"/>
</dbReference>
<dbReference type="SUPFAM" id="SSF52540">
    <property type="entry name" value="P-loop containing nucleoside triphosphate hydrolases"/>
    <property type="match status" value="2"/>
</dbReference>
<dbReference type="Gene3D" id="3.40.50.300">
    <property type="entry name" value="P-loop containing nucleotide triphosphate hydrolases"/>
    <property type="match status" value="2"/>
</dbReference>
<protein>
    <recommendedName>
        <fullName evidence="10">Type I restriction enzyme endonuclease subunit</fullName>
        <shortName evidence="10">R protein</shortName>
        <ecNumber evidence="10">3.1.21.3</ecNumber>
    </recommendedName>
</protein>
<proteinExistence type="inferred from homology"/>
<reference evidence="12 13" key="1">
    <citation type="submission" date="2016-04" db="EMBL/GenBank/DDBJ databases">
        <title>ATOL: Assembling a taxonomically balanced genome-scale reconstruction of the evolutionary history of the Enterobacteriaceae.</title>
        <authorList>
            <person name="Plunkett G.III."/>
            <person name="Neeno-Eckwall E.C."/>
            <person name="Glasner J.D."/>
            <person name="Perna N.T."/>
        </authorList>
    </citation>
    <scope>NUCLEOTIDE SEQUENCE [LARGE SCALE GENOMIC DNA]</scope>
    <source>
        <strain evidence="12 13">ATCC 19692</strain>
    </source>
</reference>
<dbReference type="InterPro" id="IPR040980">
    <property type="entry name" value="SWI2_SNF2"/>
</dbReference>
<keyword evidence="3" id="KW-0540">Nuclease</keyword>
<evidence type="ECO:0000256" key="2">
    <source>
        <dbReference type="ARBA" id="ARBA00008598"/>
    </source>
</evidence>
<keyword evidence="8 10" id="KW-0067">ATP-binding</keyword>
<comment type="subunit">
    <text evidence="10">The type I restriction/modification system is composed of three polypeptides R, M and S.</text>
</comment>
<dbReference type="PANTHER" id="PTHR30195">
    <property type="entry name" value="TYPE I SITE-SPECIFIC DEOXYRIBONUCLEASE PROTEIN SUBUNIT M AND R"/>
    <property type="match status" value="1"/>
</dbReference>
<evidence type="ECO:0000256" key="6">
    <source>
        <dbReference type="ARBA" id="ARBA00022759"/>
    </source>
</evidence>
<dbReference type="NCBIfam" id="TIGR00348">
    <property type="entry name" value="hsdR"/>
    <property type="match status" value="1"/>
</dbReference>
<dbReference type="InterPro" id="IPR004473">
    <property type="entry name" value="Restrct_endonuc_typeI_HsdR"/>
</dbReference>
<dbReference type="InterPro" id="IPR051268">
    <property type="entry name" value="Type-I_R_enzyme_R_subunit"/>
</dbReference>
<evidence type="ECO:0000256" key="9">
    <source>
        <dbReference type="ARBA" id="ARBA00023125"/>
    </source>
</evidence>
<dbReference type="Gene3D" id="1.20.58.2040">
    <property type="match status" value="1"/>
</dbReference>
<dbReference type="PANTHER" id="PTHR30195:SF16">
    <property type="entry name" value="TYPE I RESTRICTION ENZYME ENDONUCLEASE SUBUNIT"/>
    <property type="match status" value="1"/>
</dbReference>
<comment type="catalytic activity">
    <reaction evidence="1 10">
        <text>Endonucleolytic cleavage of DNA to give random double-stranded fragments with terminal 5'-phosphates, ATP is simultaneously hydrolyzed.</text>
        <dbReference type="EC" id="3.1.21.3"/>
    </reaction>
</comment>
<dbReference type="GO" id="GO:0009307">
    <property type="term" value="P:DNA restriction-modification system"/>
    <property type="evidence" value="ECO:0007669"/>
    <property type="project" value="UniProtKB-KW"/>
</dbReference>
<dbReference type="GO" id="GO:0009035">
    <property type="term" value="F:type I site-specific deoxyribonuclease activity"/>
    <property type="evidence" value="ECO:0007669"/>
    <property type="project" value="UniProtKB-EC"/>
</dbReference>
<keyword evidence="9 10" id="KW-0238">DNA-binding</keyword>
<keyword evidence="5 10" id="KW-0680">Restriction system</keyword>
<keyword evidence="4 10" id="KW-0547">Nucleotide-binding</keyword>
<evidence type="ECO:0000256" key="3">
    <source>
        <dbReference type="ARBA" id="ARBA00022722"/>
    </source>
</evidence>
<evidence type="ECO:0000256" key="4">
    <source>
        <dbReference type="ARBA" id="ARBA00022741"/>
    </source>
</evidence>
<accession>A0A198FPV2</accession>
<dbReference type="STRING" id="1354337.M983_1998"/>
<feature type="domain" description="Helicase ATP-binding" evidence="11">
    <location>
        <begin position="261"/>
        <end position="427"/>
    </location>
</feature>
<keyword evidence="7 10" id="KW-0378">Hydrolase</keyword>
<sequence length="966" mass="113383">MQKTQSEFELEQDLIQHLTTDLHYDWVDVHDEASMKNNLRQQIEIHNKLQHLPLTDGEFERIYLHLTAGNTVFERTKVLRDYYTLSRDDGTQKWIRFINQEDWCCNEFQVTNQVRQYNAEQQTRKTRFDVTILINGLPLVQIELKRRGLELKEAFHQIDRYHRDAFWVGSGLYLFTQIFIISNGVNTKYYANNKTLDFEQTFFWADKDNNLITHLRAFTDEFLKPCHIAKMITHYTILNETGKCLMVMRPYQLYACEAIIERVKGASHNGYIWHTTGSGKTLTSFKASQVIMGMEEVDKVIFVVDRRDLDYQTAKEFNAFQKDSVDTTDNTRSLVKQLIDTDTKLVLTTIQKLNTAITKENHITKLEHLQDKRIVFIFDECHRSQFGETHRNIKKFFRNSQLFGFTGTPIFAENVNLTMGIEQTTEMLFDDCLHKYVIVDAIRDENVLRFSVEYLGENRKVNPSHSDAILTQPIESKEILESETRLSQVTDYILACHDAKTGHREFTAIFCVGSVELLIRYYQLFKIKQAELQRQNPHYRPLKIATIFTYAPNEPIDKESVSDMLDEEDIVLPNTKTPSSSRDYLDSFILDYNQLFSTNKSAKDSDSFRDYYVDIAERVKNREIDILLVVNMFLTGFDSKPLNTLYVDKNLRYHGLIQAFSRTNRILNKKKSQGNIVCFRNLKQNTDDAIRLFSNKNAKSIVLVQPYNEYLTDYREKLKILLDIANNPAAVDLLQTDEEKEAFIKAYRDVLRLRNIMNTFVEHDDDNLVVPAQMLEDFKSKYLDIYDSVRRNQQEGTDSPSPLAEIDFELSLIHRDDINVGYILRLLGEMRDMPEDKKAERKKQVLDIVSGDTRLRSKQALIQQFIENDLSRLKQDDDIQQIFQAYLDTEKQKAIDEMCERESLKPDIIRRMIEKYLFEGRFPRTEEMSEALINQPKILQRKKIFEHVNQKLKTFFDTFIDGLEGL</sequence>
<dbReference type="GO" id="GO:0005524">
    <property type="term" value="F:ATP binding"/>
    <property type="evidence" value="ECO:0007669"/>
    <property type="project" value="UniProtKB-KW"/>
</dbReference>
<evidence type="ECO:0000256" key="8">
    <source>
        <dbReference type="ARBA" id="ARBA00022840"/>
    </source>
</evidence>
<evidence type="ECO:0000313" key="13">
    <source>
        <dbReference type="Proteomes" id="UP000094023"/>
    </source>
</evidence>
<dbReference type="Pfam" id="PF18766">
    <property type="entry name" value="SWI2_SNF2"/>
    <property type="match status" value="1"/>
</dbReference>
<dbReference type="InterPro" id="IPR007409">
    <property type="entry name" value="Restrct_endonuc_type1_HsdR_N"/>
</dbReference>
<evidence type="ECO:0000259" key="11">
    <source>
        <dbReference type="PROSITE" id="PS51192"/>
    </source>
</evidence>
<dbReference type="GO" id="GO:0003677">
    <property type="term" value="F:DNA binding"/>
    <property type="evidence" value="ECO:0007669"/>
    <property type="project" value="UniProtKB-KW"/>
</dbReference>
<dbReference type="InterPro" id="IPR055180">
    <property type="entry name" value="HsdR_RecA-like_helicase_dom_2"/>
</dbReference>
<name>A0A198FPV2_9GAMM</name>
<dbReference type="AlphaFoldDB" id="A0A198FPV2"/>